<sequence>MQLQHLRGCWGCKTGSRQFNVQHAQLRPASRATAVAVQAAAGKEVKLFYRSNWGSGRVHGSVQGGDWKDYELSMVTSAPGKWLSATINLNGGSSSSKVPAVEFVVTDGGSHWDKPPEGGNYVITTPGTYTLRNGSLSQLPAASPPAVMLVSDLDGTMVGDDAATAAFKEWWENEGLLRGGLLVYNTGRALDSFKQLLADKAHCLAHPDVLISAVGTKVYNFTPKNGWQEDKGWAGQLDVGWRVEAVREAAYAALANVGKDSMHFRPPDEQNDHKVTCGVNVGVLQKVLDQLQSSLDAARVQANIIVSGTGDWRFLDLVPIRAGKLQALEYVRASHRYPLSSTVACGDSGNDILMLSGRNLAIVVGNAQPDLVQWLEQHVSDESPLPGKQRLLRSKGNEAYGILEGLEYFGLK</sequence>
<proteinExistence type="predicted"/>
<dbReference type="SFLD" id="SFLDG01140">
    <property type="entry name" value="C2.B:_Phosphomannomutase_and_P"/>
    <property type="match status" value="1"/>
</dbReference>
<evidence type="ECO:0000259" key="2">
    <source>
        <dbReference type="Pfam" id="PF05116"/>
    </source>
</evidence>
<dbReference type="Gene3D" id="2.60.40.10">
    <property type="entry name" value="Immunoglobulins"/>
    <property type="match status" value="1"/>
</dbReference>
<dbReference type="InterPro" id="IPR013783">
    <property type="entry name" value="Ig-like_fold"/>
</dbReference>
<dbReference type="PANTHER" id="PTHR46521">
    <property type="entry name" value="SUCROSE-PHOSPHATASE 2-RELATED"/>
    <property type="match status" value="1"/>
</dbReference>
<dbReference type="SFLD" id="SFLDS00003">
    <property type="entry name" value="Haloacid_Dehalogenase"/>
    <property type="match status" value="1"/>
</dbReference>
<dbReference type="Pfam" id="PF05116">
    <property type="entry name" value="S6PP"/>
    <property type="match status" value="1"/>
</dbReference>
<dbReference type="SFLD" id="SFLDG01141">
    <property type="entry name" value="C2.B.1:_Sucrose_Phosphatase_Li"/>
    <property type="match status" value="1"/>
</dbReference>
<dbReference type="Gene3D" id="3.40.50.1000">
    <property type="entry name" value="HAD superfamily/HAD-like"/>
    <property type="match status" value="1"/>
</dbReference>
<evidence type="ECO:0000313" key="3">
    <source>
        <dbReference type="EMBL" id="WIA20655.1"/>
    </source>
</evidence>
<dbReference type="InterPro" id="IPR051518">
    <property type="entry name" value="Sucrose_Phosphatase"/>
</dbReference>
<accession>A0ABY8UHB0</accession>
<dbReference type="InterPro" id="IPR036412">
    <property type="entry name" value="HAD-like_sf"/>
</dbReference>
<dbReference type="Proteomes" id="UP001244341">
    <property type="component" value="Chromosome 12b"/>
</dbReference>
<organism evidence="3 4">
    <name type="scientific">Tetradesmus obliquus</name>
    <name type="common">Green alga</name>
    <name type="synonym">Acutodesmus obliquus</name>
    <dbReference type="NCBI Taxonomy" id="3088"/>
    <lineage>
        <taxon>Eukaryota</taxon>
        <taxon>Viridiplantae</taxon>
        <taxon>Chlorophyta</taxon>
        <taxon>core chlorophytes</taxon>
        <taxon>Chlorophyceae</taxon>
        <taxon>CS clade</taxon>
        <taxon>Sphaeropleales</taxon>
        <taxon>Scenedesmaceae</taxon>
        <taxon>Tetradesmus</taxon>
    </lineage>
</organism>
<evidence type="ECO:0000313" key="4">
    <source>
        <dbReference type="Proteomes" id="UP001244341"/>
    </source>
</evidence>
<protein>
    <recommendedName>
        <fullName evidence="2">Sucrose phosphatase-like domain-containing protein</fullName>
    </recommendedName>
</protein>
<dbReference type="InterPro" id="IPR006380">
    <property type="entry name" value="SPP-like_dom"/>
</dbReference>
<dbReference type="InterPro" id="IPR023214">
    <property type="entry name" value="HAD_sf"/>
</dbReference>
<dbReference type="EMBL" id="CP126219">
    <property type="protein sequence ID" value="WIA20655.1"/>
    <property type="molecule type" value="Genomic_DNA"/>
</dbReference>
<evidence type="ECO:0000256" key="1">
    <source>
        <dbReference type="ARBA" id="ARBA00022801"/>
    </source>
</evidence>
<dbReference type="Gene3D" id="3.90.1070.10">
    <property type="match status" value="1"/>
</dbReference>
<gene>
    <name evidence="3" type="ORF">OEZ85_005031</name>
</gene>
<name>A0ABY8UHB0_TETOB</name>
<feature type="domain" description="Sucrose phosphatase-like" evidence="2">
    <location>
        <begin position="146"/>
        <end position="410"/>
    </location>
</feature>
<dbReference type="PANTHER" id="PTHR46521:SF4">
    <property type="entry name" value="SUCROSE-PHOSPHATASE 2-RELATED"/>
    <property type="match status" value="1"/>
</dbReference>
<dbReference type="SUPFAM" id="SSF56784">
    <property type="entry name" value="HAD-like"/>
    <property type="match status" value="1"/>
</dbReference>
<keyword evidence="4" id="KW-1185">Reference proteome</keyword>
<keyword evidence="1" id="KW-0378">Hydrolase</keyword>
<reference evidence="3 4" key="1">
    <citation type="submission" date="2023-05" db="EMBL/GenBank/DDBJ databases">
        <title>A 100% complete, gapless, phased diploid assembly of the Scenedesmus obliquus UTEX 3031 genome.</title>
        <authorList>
            <person name="Biondi T.C."/>
            <person name="Hanschen E.R."/>
            <person name="Kwon T."/>
            <person name="Eng W."/>
            <person name="Kruse C.P.S."/>
            <person name="Koehler S.I."/>
            <person name="Kunde Y."/>
            <person name="Gleasner C.D."/>
            <person name="You Mak K.T."/>
            <person name="Polle J."/>
            <person name="Hovde B.T."/>
            <person name="Starkenburg S.R."/>
        </authorList>
    </citation>
    <scope>NUCLEOTIDE SEQUENCE [LARGE SCALE GENOMIC DNA]</scope>
    <source>
        <strain evidence="3 4">DOE0152z</strain>
    </source>
</reference>